<feature type="region of interest" description="Disordered" evidence="1">
    <location>
        <begin position="83"/>
        <end position="104"/>
    </location>
</feature>
<evidence type="ECO:0000313" key="3">
    <source>
        <dbReference type="Proteomes" id="UP000775213"/>
    </source>
</evidence>
<name>A0AAV7GY62_DENCH</name>
<feature type="compositionally biased region" description="Polar residues" evidence="1">
    <location>
        <begin position="130"/>
        <end position="160"/>
    </location>
</feature>
<comment type="caution">
    <text evidence="2">The sequence shown here is derived from an EMBL/GenBank/DDBJ whole genome shotgun (WGS) entry which is preliminary data.</text>
</comment>
<gene>
    <name evidence="2" type="ORF">IEQ34_008517</name>
</gene>
<accession>A0AAV7GY62</accession>
<evidence type="ECO:0000313" key="2">
    <source>
        <dbReference type="EMBL" id="KAH0460942.1"/>
    </source>
</evidence>
<sequence>MFLLFNRFSEVSHCLSASKPKQGSTGKVKWPGTTDYNPNSTPKTQLTLRFKILLVLHFFILLELLGSSGSDIQIANAIRLDSEPPSERHNFEGESRSAALRDHGKTVSGSFRRAKWVTCRESSSVEQISRTSNNILTPVHPDSSNADDCNNNEQSASQSSKEIRRQVPPTDDRIWLIGFVSRDPILAPISFSDWRNKGLEPFKKNMLAEVERNFKTSLKAEHWDIRPVEEIMEAVPIGVDSVQWCQLVSKWSQPQDKVS</sequence>
<reference evidence="2 3" key="1">
    <citation type="journal article" date="2021" name="Hortic Res">
        <title>Chromosome-scale assembly of the Dendrobium chrysotoxum genome enhances the understanding of orchid evolution.</title>
        <authorList>
            <person name="Zhang Y."/>
            <person name="Zhang G.Q."/>
            <person name="Zhang D."/>
            <person name="Liu X.D."/>
            <person name="Xu X.Y."/>
            <person name="Sun W.H."/>
            <person name="Yu X."/>
            <person name="Zhu X."/>
            <person name="Wang Z.W."/>
            <person name="Zhao X."/>
            <person name="Zhong W.Y."/>
            <person name="Chen H."/>
            <person name="Yin W.L."/>
            <person name="Huang T."/>
            <person name="Niu S.C."/>
            <person name="Liu Z.J."/>
        </authorList>
    </citation>
    <scope>NUCLEOTIDE SEQUENCE [LARGE SCALE GENOMIC DNA]</scope>
    <source>
        <strain evidence="2">Lindl</strain>
    </source>
</reference>
<feature type="region of interest" description="Disordered" evidence="1">
    <location>
        <begin position="130"/>
        <end position="167"/>
    </location>
</feature>
<dbReference type="AlphaFoldDB" id="A0AAV7GY62"/>
<dbReference type="EMBL" id="JAGFBR010000009">
    <property type="protein sequence ID" value="KAH0460942.1"/>
    <property type="molecule type" value="Genomic_DNA"/>
</dbReference>
<keyword evidence="3" id="KW-1185">Reference proteome</keyword>
<protein>
    <submittedName>
        <fullName evidence="2">Uncharacterized protein</fullName>
    </submittedName>
</protein>
<dbReference type="Proteomes" id="UP000775213">
    <property type="component" value="Unassembled WGS sequence"/>
</dbReference>
<proteinExistence type="predicted"/>
<evidence type="ECO:0000256" key="1">
    <source>
        <dbReference type="SAM" id="MobiDB-lite"/>
    </source>
</evidence>
<organism evidence="2 3">
    <name type="scientific">Dendrobium chrysotoxum</name>
    <name type="common">Orchid</name>
    <dbReference type="NCBI Taxonomy" id="161865"/>
    <lineage>
        <taxon>Eukaryota</taxon>
        <taxon>Viridiplantae</taxon>
        <taxon>Streptophyta</taxon>
        <taxon>Embryophyta</taxon>
        <taxon>Tracheophyta</taxon>
        <taxon>Spermatophyta</taxon>
        <taxon>Magnoliopsida</taxon>
        <taxon>Liliopsida</taxon>
        <taxon>Asparagales</taxon>
        <taxon>Orchidaceae</taxon>
        <taxon>Epidendroideae</taxon>
        <taxon>Malaxideae</taxon>
        <taxon>Dendrobiinae</taxon>
        <taxon>Dendrobium</taxon>
    </lineage>
</organism>